<dbReference type="SUPFAM" id="SSF52954">
    <property type="entry name" value="Class II aaRS ABD-related"/>
    <property type="match status" value="1"/>
</dbReference>
<keyword evidence="6 8" id="KW-0648">Protein biosynthesis</keyword>
<comment type="similarity">
    <text evidence="1 8">Belongs to the class-II aminoacyl-tRNA synthetase family.</text>
</comment>
<comment type="function">
    <text evidence="8">Catalyzes the attachment of glycine to tRNA(Gly).</text>
</comment>
<dbReference type="EMBL" id="PDTI01000022">
    <property type="protein sequence ID" value="PIE63004.1"/>
    <property type="molecule type" value="Genomic_DNA"/>
</dbReference>
<dbReference type="InterPro" id="IPR002314">
    <property type="entry name" value="aa-tRNA-synt_IIb"/>
</dbReference>
<feature type="binding site" evidence="8">
    <location>
        <begin position="299"/>
        <end position="300"/>
    </location>
    <ligand>
        <name>ATP</name>
        <dbReference type="ChEBI" id="CHEBI:30616"/>
    </ligand>
</feature>
<dbReference type="InterPro" id="IPR033731">
    <property type="entry name" value="GlyRS-like_core"/>
</dbReference>
<dbReference type="PROSITE" id="PS50862">
    <property type="entry name" value="AA_TRNA_LIGASE_II"/>
    <property type="match status" value="1"/>
</dbReference>
<keyword evidence="4 8" id="KW-0547">Nucleotide-binding</keyword>
<keyword evidence="3 8" id="KW-0436">Ligase</keyword>
<evidence type="ECO:0000256" key="1">
    <source>
        <dbReference type="ARBA" id="ARBA00008226"/>
    </source>
</evidence>
<evidence type="ECO:0000256" key="6">
    <source>
        <dbReference type="ARBA" id="ARBA00022917"/>
    </source>
</evidence>
<feature type="binding site" evidence="8">
    <location>
        <position position="104"/>
    </location>
    <ligand>
        <name>substrate</name>
    </ligand>
</feature>
<dbReference type="Proteomes" id="UP000231203">
    <property type="component" value="Unassembled WGS sequence"/>
</dbReference>
<feature type="region of interest" description="Disordered" evidence="9">
    <location>
        <begin position="111"/>
        <end position="130"/>
    </location>
</feature>
<name>A0A2G6MSF5_9BACT</name>
<dbReference type="FunFam" id="3.40.50.800:FF:000002">
    <property type="entry name" value="Glycine--tRNA ligase"/>
    <property type="match status" value="1"/>
</dbReference>
<dbReference type="GO" id="GO:1990742">
    <property type="term" value="C:microvesicle"/>
    <property type="evidence" value="ECO:0007669"/>
    <property type="project" value="UniProtKB-ARBA"/>
</dbReference>
<dbReference type="CDD" id="cd00858">
    <property type="entry name" value="GlyRS_anticodon"/>
    <property type="match status" value="1"/>
</dbReference>
<dbReference type="PRINTS" id="PR01043">
    <property type="entry name" value="TRNASYNTHGLY"/>
</dbReference>
<dbReference type="NCBIfam" id="NF003211">
    <property type="entry name" value="PRK04173.1"/>
    <property type="match status" value="1"/>
</dbReference>
<feature type="binding site" evidence="8">
    <location>
        <position position="183"/>
    </location>
    <ligand>
        <name>substrate</name>
    </ligand>
</feature>
<dbReference type="InterPro" id="IPR002315">
    <property type="entry name" value="tRNA-synt_gly"/>
</dbReference>
<accession>A0A2G6MSF5</accession>
<dbReference type="Gene3D" id="3.40.50.800">
    <property type="entry name" value="Anticodon-binding domain"/>
    <property type="match status" value="1"/>
</dbReference>
<keyword evidence="7 8" id="KW-0030">Aminoacyl-tRNA synthetase</keyword>
<feature type="binding site" evidence="8">
    <location>
        <begin position="230"/>
        <end position="234"/>
    </location>
    <ligand>
        <name>substrate</name>
    </ligand>
</feature>
<dbReference type="InterPro" id="IPR022961">
    <property type="entry name" value="Gly_tRNA_ligase_bac"/>
</dbReference>
<feature type="domain" description="Aminoacyl-transfer RNA synthetases class-II family profile" evidence="10">
    <location>
        <begin position="163"/>
        <end position="385"/>
    </location>
</feature>
<comment type="catalytic activity">
    <reaction evidence="8">
        <text>tRNA(Gly) + glycine + ATP = glycyl-tRNA(Gly) + AMP + diphosphate</text>
        <dbReference type="Rhea" id="RHEA:16013"/>
        <dbReference type="Rhea" id="RHEA-COMP:9664"/>
        <dbReference type="Rhea" id="RHEA-COMP:9683"/>
        <dbReference type="ChEBI" id="CHEBI:30616"/>
        <dbReference type="ChEBI" id="CHEBI:33019"/>
        <dbReference type="ChEBI" id="CHEBI:57305"/>
        <dbReference type="ChEBI" id="CHEBI:78442"/>
        <dbReference type="ChEBI" id="CHEBI:78522"/>
        <dbReference type="ChEBI" id="CHEBI:456215"/>
        <dbReference type="EC" id="6.1.1.14"/>
    </reaction>
</comment>
<dbReference type="Gene3D" id="3.30.930.10">
    <property type="entry name" value="Bira Bifunctional Protein, Domain 2"/>
    <property type="match status" value="1"/>
</dbReference>
<dbReference type="CDD" id="cd00774">
    <property type="entry name" value="GlyRS-like_core"/>
    <property type="match status" value="1"/>
</dbReference>
<dbReference type="GO" id="GO:0005524">
    <property type="term" value="F:ATP binding"/>
    <property type="evidence" value="ECO:0007669"/>
    <property type="project" value="UniProtKB-UniRule"/>
</dbReference>
<dbReference type="GO" id="GO:0015966">
    <property type="term" value="P:diadenosine tetraphosphate biosynthetic process"/>
    <property type="evidence" value="ECO:0007669"/>
    <property type="project" value="UniProtKB-ARBA"/>
</dbReference>
<dbReference type="AlphaFoldDB" id="A0A2G6MSF5"/>
<sequence>MAKPKKETTLMDKVVGLCKRRGFVYKGSEIYGGLANAWDFGPLGVELLKNLKEAWWKKFVTERIDMVGLDAAILMNPTTWEASGHVGSFSDPLMDCKKCKSRERADKLVENWQQDNGSDEQPANWAGEKTPPQDMLDFIDAKHIACPQCGSLDWTLPKAFNLMFKTQQGVVEGEGKEIYLRPETAQGIFVNFKNVHTTSRKKIPFGIAQIGKAFRNEITPGNFVFRTREFEQMEIEYFCKPGTEIAYHNFWKNFCMDWYLGLGVTPDKLRFRDHDDAELSHYSNATADIEYQYPFGWGELCGIASRTNYDLSQHMEYSAKDLQYFDEAAREKYIPFVIEPSLGVQRSALVFLCDAYEEQELKEGDTRVVLHLHNQLAPVKMAVMPLAKKIADNAKPVFDTLIQQLGLNMDFDVQGSIGKRYRRQDEAGTPYCVTFDYESLDDNAVTIRERDSMAQQRMKIDELVPFFREKFTY</sequence>
<evidence type="ECO:0000259" key="10">
    <source>
        <dbReference type="PROSITE" id="PS50862"/>
    </source>
</evidence>
<evidence type="ECO:0000313" key="11">
    <source>
        <dbReference type="EMBL" id="PIE63004.1"/>
    </source>
</evidence>
<protein>
    <recommendedName>
        <fullName evidence="8">Glycine--tRNA ligase</fullName>
        <ecNumber evidence="8">6.1.1.14</ecNumber>
    </recommendedName>
    <alternativeName>
        <fullName evidence="8">Glycyl-tRNA synthetase</fullName>
        <shortName evidence="8">GlyRS</shortName>
    </alternativeName>
</protein>
<dbReference type="PANTHER" id="PTHR10745:SF8">
    <property type="entry name" value="DNA POLYMERASE SUBUNIT GAMMA-2, MITOCHONDRIAL"/>
    <property type="match status" value="1"/>
</dbReference>
<feature type="binding site" evidence="8">
    <location>
        <begin position="343"/>
        <end position="346"/>
    </location>
    <ligand>
        <name>ATP</name>
        <dbReference type="ChEBI" id="CHEBI:30616"/>
    </ligand>
</feature>
<feature type="compositionally biased region" description="Polar residues" evidence="9">
    <location>
        <begin position="111"/>
        <end position="121"/>
    </location>
</feature>
<proteinExistence type="inferred from homology"/>
<keyword evidence="5 8" id="KW-0067">ATP-binding</keyword>
<dbReference type="InterPro" id="IPR027031">
    <property type="entry name" value="Gly-tRNA_synthase/POLG2"/>
</dbReference>
<dbReference type="EC" id="6.1.1.14" evidence="8"/>
<dbReference type="SUPFAM" id="SSF55681">
    <property type="entry name" value="Class II aaRS and biotin synthetases"/>
    <property type="match status" value="1"/>
</dbReference>
<dbReference type="InterPro" id="IPR004154">
    <property type="entry name" value="Anticodon-bd"/>
</dbReference>
<evidence type="ECO:0000256" key="3">
    <source>
        <dbReference type="ARBA" id="ARBA00022598"/>
    </source>
</evidence>
<feature type="binding site" evidence="8">
    <location>
        <begin position="225"/>
        <end position="230"/>
    </location>
    <ligand>
        <name>ATP</name>
        <dbReference type="ChEBI" id="CHEBI:30616"/>
    </ligand>
</feature>
<evidence type="ECO:0000256" key="9">
    <source>
        <dbReference type="SAM" id="MobiDB-lite"/>
    </source>
</evidence>
<organism evidence="11 12">
    <name type="scientific">Desulfobacter postgatei</name>
    <dbReference type="NCBI Taxonomy" id="2293"/>
    <lineage>
        <taxon>Bacteria</taxon>
        <taxon>Pseudomonadati</taxon>
        <taxon>Thermodesulfobacteriota</taxon>
        <taxon>Desulfobacteria</taxon>
        <taxon>Desulfobacterales</taxon>
        <taxon>Desulfobacteraceae</taxon>
        <taxon>Desulfobacter</taxon>
    </lineage>
</organism>
<evidence type="ECO:0000256" key="2">
    <source>
        <dbReference type="ARBA" id="ARBA00022490"/>
    </source>
</evidence>
<dbReference type="GO" id="GO:0006426">
    <property type="term" value="P:glycyl-tRNA aminoacylation"/>
    <property type="evidence" value="ECO:0007669"/>
    <property type="project" value="UniProtKB-UniRule"/>
</dbReference>
<dbReference type="GO" id="GO:0004820">
    <property type="term" value="F:glycine-tRNA ligase activity"/>
    <property type="evidence" value="ECO:0007669"/>
    <property type="project" value="UniProtKB-UniRule"/>
</dbReference>
<dbReference type="InterPro" id="IPR006195">
    <property type="entry name" value="aa-tRNA-synth_II"/>
</dbReference>
<dbReference type="PANTHER" id="PTHR10745">
    <property type="entry name" value="GLYCYL-TRNA SYNTHETASE/DNA POLYMERASE SUBUNIT GAMMA-2"/>
    <property type="match status" value="1"/>
</dbReference>
<dbReference type="GO" id="GO:0005737">
    <property type="term" value="C:cytoplasm"/>
    <property type="evidence" value="ECO:0007669"/>
    <property type="project" value="UniProtKB-SubCell"/>
</dbReference>
<dbReference type="InterPro" id="IPR036621">
    <property type="entry name" value="Anticodon-bd_dom_sf"/>
</dbReference>
<keyword evidence="2 8" id="KW-0963">Cytoplasm</keyword>
<gene>
    <name evidence="8" type="primary">glyQS</name>
    <name evidence="11" type="ORF">CSA25_02440</name>
</gene>
<dbReference type="Pfam" id="PF00587">
    <property type="entry name" value="tRNA-synt_2b"/>
    <property type="match status" value="1"/>
</dbReference>
<dbReference type="Pfam" id="PF03129">
    <property type="entry name" value="HGTP_anticodon"/>
    <property type="match status" value="1"/>
</dbReference>
<evidence type="ECO:0000313" key="12">
    <source>
        <dbReference type="Proteomes" id="UP000231203"/>
    </source>
</evidence>
<dbReference type="InterPro" id="IPR045864">
    <property type="entry name" value="aa-tRNA-synth_II/BPL/LPL"/>
</dbReference>
<comment type="subcellular location">
    <subcellularLocation>
        <location evidence="8">Cytoplasm</location>
    </subcellularLocation>
</comment>
<comment type="caution">
    <text evidence="11">The sequence shown here is derived from an EMBL/GenBank/DDBJ whole genome shotgun (WGS) entry which is preliminary data.</text>
</comment>
<evidence type="ECO:0000256" key="8">
    <source>
        <dbReference type="HAMAP-Rule" id="MF_00253"/>
    </source>
</evidence>
<reference evidence="11 12" key="1">
    <citation type="submission" date="2017-10" db="EMBL/GenBank/DDBJ databases">
        <title>Novel microbial diversity and functional potential in the marine mammal oral microbiome.</title>
        <authorList>
            <person name="Dudek N.K."/>
            <person name="Sun C.L."/>
            <person name="Burstein D."/>
            <person name="Kantor R.S."/>
            <person name="Aliaga Goltsman D.S."/>
            <person name="Bik E.M."/>
            <person name="Thomas B.C."/>
            <person name="Banfield J.F."/>
            <person name="Relman D.A."/>
        </authorList>
    </citation>
    <scope>NUCLEOTIDE SEQUENCE [LARGE SCALE GENOMIC DNA]</scope>
    <source>
        <strain evidence="11">DOLJORAL78_47_202</strain>
    </source>
</reference>
<dbReference type="HAMAP" id="MF_00253_B">
    <property type="entry name" value="Gly_tRNA_synth_B"/>
    <property type="match status" value="1"/>
</dbReference>
<comment type="subunit">
    <text evidence="8">Homodimer.</text>
</comment>
<evidence type="ECO:0000256" key="4">
    <source>
        <dbReference type="ARBA" id="ARBA00022741"/>
    </source>
</evidence>
<feature type="binding site" evidence="8">
    <location>
        <begin position="215"/>
        <end position="217"/>
    </location>
    <ligand>
        <name>ATP</name>
        <dbReference type="ChEBI" id="CHEBI:30616"/>
    </ligand>
</feature>
<feature type="binding site" evidence="8">
    <location>
        <begin position="339"/>
        <end position="343"/>
    </location>
    <ligand>
        <name>substrate</name>
    </ligand>
</feature>
<evidence type="ECO:0000256" key="5">
    <source>
        <dbReference type="ARBA" id="ARBA00022840"/>
    </source>
</evidence>
<dbReference type="NCBIfam" id="TIGR00389">
    <property type="entry name" value="glyS_dimeric"/>
    <property type="match status" value="1"/>
</dbReference>
<evidence type="ECO:0000256" key="7">
    <source>
        <dbReference type="ARBA" id="ARBA00023146"/>
    </source>
</evidence>
<dbReference type="GO" id="GO:0070062">
    <property type="term" value="C:extracellular exosome"/>
    <property type="evidence" value="ECO:0007669"/>
    <property type="project" value="UniProtKB-ARBA"/>
</dbReference>
<dbReference type="GO" id="GO:0004081">
    <property type="term" value="F:bis(5'-nucleosyl)-tetraphosphatase (asymmetrical) activity"/>
    <property type="evidence" value="ECO:0007669"/>
    <property type="project" value="UniProtKB-ARBA"/>
</dbReference>